<proteinExistence type="predicted"/>
<dbReference type="GO" id="GO:0008061">
    <property type="term" value="F:chitin binding"/>
    <property type="evidence" value="ECO:0007669"/>
    <property type="project" value="UniProtKB-KW"/>
</dbReference>
<evidence type="ECO:0000259" key="4">
    <source>
        <dbReference type="PROSITE" id="PS51782"/>
    </source>
</evidence>
<dbReference type="InterPro" id="IPR018392">
    <property type="entry name" value="LysM"/>
</dbReference>
<feature type="signal peptide" evidence="3">
    <location>
        <begin position="1"/>
        <end position="19"/>
    </location>
</feature>
<feature type="domain" description="LysM" evidence="4">
    <location>
        <begin position="277"/>
        <end position="325"/>
    </location>
</feature>
<dbReference type="Pfam" id="PF01476">
    <property type="entry name" value="LysM"/>
    <property type="match status" value="2"/>
</dbReference>
<dbReference type="PROSITE" id="PS51782">
    <property type="entry name" value="LYSM"/>
    <property type="match status" value="1"/>
</dbReference>
<dbReference type="AlphaFoldDB" id="A0A8H5ZPH6"/>
<dbReference type="CDD" id="cd00118">
    <property type="entry name" value="LysM"/>
    <property type="match status" value="1"/>
</dbReference>
<dbReference type="Proteomes" id="UP000624244">
    <property type="component" value="Unassembled WGS sequence"/>
</dbReference>
<evidence type="ECO:0000313" key="5">
    <source>
        <dbReference type="EMBL" id="KAF5852846.1"/>
    </source>
</evidence>
<dbReference type="PANTHER" id="PTHR34997">
    <property type="entry name" value="AM15"/>
    <property type="match status" value="1"/>
</dbReference>
<evidence type="ECO:0000313" key="6">
    <source>
        <dbReference type="Proteomes" id="UP000624244"/>
    </source>
</evidence>
<feature type="chain" id="PRO_5034898473" description="LysM domain-containing protein" evidence="3">
    <location>
        <begin position="20"/>
        <end position="586"/>
    </location>
</feature>
<dbReference type="PANTHER" id="PTHR34997:SF1">
    <property type="entry name" value="PEPTIDOGLYCAN-BINDING LYSIN DOMAIN"/>
    <property type="match status" value="1"/>
</dbReference>
<name>A0A8H5ZPH6_COCSA</name>
<reference evidence="5" key="1">
    <citation type="submission" date="2019-11" db="EMBL/GenBank/DDBJ databases">
        <title>Bipolaris sorokiniana Genome sequencing.</title>
        <authorList>
            <person name="Wang H."/>
        </authorList>
    </citation>
    <scope>NUCLEOTIDE SEQUENCE</scope>
</reference>
<accession>A0A8H5ZPH6</accession>
<sequence>MVSLSHFLAALSCIGVAVADLQFYNFTTASTNLTSICVDVLNLPIACDPALEWAGRGRFEDDETLSLVCTAQCTFALDTWLSRATKACKDRYIDRSGNAILPAYYVESVRENYNVLCLKNGNNLCNSVLRNGFGVNPENQSKTKSSVPTVTCDDCFLKQMQTKLQMPLMSNSDLASTFTSLTSACKKTNFAVTPPATSTAWIVISSTTTPGSSVLVPTPTGCVGTLYSIRSTDTCHSIALSQGVSTVDLLGANNRLPFCRDFPKQGRVCISSDAKCKTRTIKENDTCATIADEAGVTWTQIVTWNPFFGIGCKGIKNYVGFTMCVSTPGGGAVDPSPEPVTPTSTFTLPPFVGTEASLLPAPTMGGMINGSDIWTFRFAEGTRMDCAAYANGTDFTSGASCDQVAAQFGSSTTDLIRWNPSLSPSSCKLNGQLTYCVRAVTLRSHNMTQYCTLEDVPSPGSDCNTFLDLWNLDKETFSDFNPSVGKKCENWALGTSYCVFARHFRQSSIIATCNKWDMANVTDYGEDACGIFERKHGLTHGRFIAWNPMLNNDCSGMQRYNDYCVGIPGFTPTIKSKRSVATQTAG</sequence>
<evidence type="ECO:0000256" key="1">
    <source>
        <dbReference type="ARBA" id="ARBA00022669"/>
    </source>
</evidence>
<evidence type="ECO:0000256" key="2">
    <source>
        <dbReference type="ARBA" id="ARBA00023026"/>
    </source>
</evidence>
<dbReference type="Gene3D" id="3.10.350.10">
    <property type="entry name" value="LysM domain"/>
    <property type="match status" value="3"/>
</dbReference>
<dbReference type="EMBL" id="WNKQ01000003">
    <property type="protein sequence ID" value="KAF5852846.1"/>
    <property type="molecule type" value="Genomic_DNA"/>
</dbReference>
<keyword evidence="3" id="KW-0732">Signal</keyword>
<dbReference type="InterPro" id="IPR052210">
    <property type="entry name" value="LysM1-like"/>
</dbReference>
<dbReference type="SUPFAM" id="SSF54106">
    <property type="entry name" value="LysM domain"/>
    <property type="match status" value="1"/>
</dbReference>
<evidence type="ECO:0000256" key="3">
    <source>
        <dbReference type="SAM" id="SignalP"/>
    </source>
</evidence>
<keyword evidence="1" id="KW-0147">Chitin-binding</keyword>
<dbReference type="InterPro" id="IPR036779">
    <property type="entry name" value="LysM_dom_sf"/>
</dbReference>
<comment type="caution">
    <text evidence="5">The sequence shown here is derived from an EMBL/GenBank/DDBJ whole genome shotgun (WGS) entry which is preliminary data.</text>
</comment>
<keyword evidence="2" id="KW-0843">Virulence</keyword>
<gene>
    <name evidence="5" type="ORF">GGP41_008343</name>
</gene>
<dbReference type="SMART" id="SM00257">
    <property type="entry name" value="LysM"/>
    <property type="match status" value="2"/>
</dbReference>
<protein>
    <recommendedName>
        <fullName evidence="4">LysM domain-containing protein</fullName>
    </recommendedName>
</protein>
<organism evidence="5 6">
    <name type="scientific">Cochliobolus sativus</name>
    <name type="common">Common root rot and spot blotch fungus</name>
    <name type="synonym">Bipolaris sorokiniana</name>
    <dbReference type="NCBI Taxonomy" id="45130"/>
    <lineage>
        <taxon>Eukaryota</taxon>
        <taxon>Fungi</taxon>
        <taxon>Dikarya</taxon>
        <taxon>Ascomycota</taxon>
        <taxon>Pezizomycotina</taxon>
        <taxon>Dothideomycetes</taxon>
        <taxon>Pleosporomycetidae</taxon>
        <taxon>Pleosporales</taxon>
        <taxon>Pleosporineae</taxon>
        <taxon>Pleosporaceae</taxon>
        <taxon>Bipolaris</taxon>
    </lineage>
</organism>